<organism evidence="4 5">
    <name type="scientific">Gandjariella thermophila</name>
    <dbReference type="NCBI Taxonomy" id="1931992"/>
    <lineage>
        <taxon>Bacteria</taxon>
        <taxon>Bacillati</taxon>
        <taxon>Actinomycetota</taxon>
        <taxon>Actinomycetes</taxon>
        <taxon>Pseudonocardiales</taxon>
        <taxon>Pseudonocardiaceae</taxon>
        <taxon>Gandjariella</taxon>
    </lineage>
</organism>
<accession>A0A4D4JBM8</accession>
<evidence type="ECO:0000313" key="4">
    <source>
        <dbReference type="EMBL" id="GDY31846.1"/>
    </source>
</evidence>
<dbReference type="InterPro" id="IPR019692">
    <property type="entry name" value="CFP-6_PH"/>
</dbReference>
<evidence type="ECO:0000256" key="1">
    <source>
        <dbReference type="SAM" id="MobiDB-lite"/>
    </source>
</evidence>
<feature type="transmembrane region" description="Helical" evidence="2">
    <location>
        <begin position="70"/>
        <end position="89"/>
    </location>
</feature>
<feature type="compositionally biased region" description="Low complexity" evidence="1">
    <location>
        <begin position="1"/>
        <end position="10"/>
    </location>
</feature>
<evidence type="ECO:0000256" key="2">
    <source>
        <dbReference type="SAM" id="Phobius"/>
    </source>
</evidence>
<gene>
    <name evidence="4" type="ORF">GTS_34790</name>
</gene>
<reference evidence="5" key="1">
    <citation type="submission" date="2019-04" db="EMBL/GenBank/DDBJ databases">
        <title>Draft genome sequence of Pseudonocardiaceae bacterium SL3-2-4.</title>
        <authorList>
            <person name="Ningsih F."/>
            <person name="Yokota A."/>
            <person name="Sakai Y."/>
            <person name="Nanatani K."/>
            <person name="Yabe S."/>
            <person name="Oetari A."/>
            <person name="Sjamsuridzal W."/>
        </authorList>
    </citation>
    <scope>NUCLEOTIDE SEQUENCE [LARGE SCALE GENOMIC DNA]</scope>
    <source>
        <strain evidence="5">SL3-2-4</strain>
    </source>
</reference>
<name>A0A4D4JBM8_9PSEU</name>
<feature type="compositionally biased region" description="Low complexity" evidence="1">
    <location>
        <begin position="18"/>
        <end position="43"/>
    </location>
</feature>
<dbReference type="AlphaFoldDB" id="A0A4D4JBM8"/>
<evidence type="ECO:0000259" key="3">
    <source>
        <dbReference type="Pfam" id="PF10756"/>
    </source>
</evidence>
<feature type="compositionally biased region" description="Basic and acidic residues" evidence="1">
    <location>
        <begin position="45"/>
        <end position="54"/>
    </location>
</feature>
<keyword evidence="2" id="KW-0472">Membrane</keyword>
<feature type="domain" description="Low molecular weight protein antigen 6 PH" evidence="3">
    <location>
        <begin position="117"/>
        <end position="187"/>
    </location>
</feature>
<dbReference type="EMBL" id="BJFL01000018">
    <property type="protein sequence ID" value="GDY31846.1"/>
    <property type="molecule type" value="Genomic_DNA"/>
</dbReference>
<evidence type="ECO:0000313" key="5">
    <source>
        <dbReference type="Proteomes" id="UP000298860"/>
    </source>
</evidence>
<feature type="transmembrane region" description="Helical" evidence="2">
    <location>
        <begin position="95"/>
        <end position="116"/>
    </location>
</feature>
<feature type="region of interest" description="Disordered" evidence="1">
    <location>
        <begin position="1"/>
        <end position="62"/>
    </location>
</feature>
<dbReference type="RefSeq" id="WP_225978488.1">
    <property type="nucleotide sequence ID" value="NZ_BJFL01000018.1"/>
</dbReference>
<proteinExistence type="predicted"/>
<dbReference type="Proteomes" id="UP000298860">
    <property type="component" value="Unassembled WGS sequence"/>
</dbReference>
<comment type="caution">
    <text evidence="4">The sequence shown here is derived from an EMBL/GenBank/DDBJ whole genome shotgun (WGS) entry which is preliminary data.</text>
</comment>
<protein>
    <recommendedName>
        <fullName evidence="3">Low molecular weight protein antigen 6 PH domain-containing protein</fullName>
    </recommendedName>
</protein>
<keyword evidence="2" id="KW-1133">Transmembrane helix</keyword>
<sequence length="195" mass="20360">MEAEPATPEEPTGRRQQEAPAPAEVTEPAAATAEADESAPATPGKAEEQGREAAESAPADRPYAAPPAPAAVVFRVPTTALLAVALLALCMSPVGLASPALLVIFVVPVALAVWLLRTRTRADAEGLTVRTLFGRRLIPWSRVTSLRLTEKSAVRAVVDGDGEVTLPAVRVRHLPLLAAVSGGRIADPRQPHPGE</sequence>
<keyword evidence="5" id="KW-1185">Reference proteome</keyword>
<dbReference type="Pfam" id="PF10756">
    <property type="entry name" value="bPH_6"/>
    <property type="match status" value="1"/>
</dbReference>
<keyword evidence="2" id="KW-0812">Transmembrane</keyword>